<keyword evidence="4" id="KW-1185">Reference proteome</keyword>
<evidence type="ECO:0000313" key="2">
    <source>
        <dbReference type="EMBL" id="KST66859.1"/>
    </source>
</evidence>
<comment type="caution">
    <text evidence="2">The sequence shown here is derived from an EMBL/GenBank/DDBJ whole genome shotgun (WGS) entry which is preliminary data.</text>
</comment>
<organism evidence="2 4">
    <name type="scientific">Mastigocoleus testarum BC008</name>
    <dbReference type="NCBI Taxonomy" id="371196"/>
    <lineage>
        <taxon>Bacteria</taxon>
        <taxon>Bacillati</taxon>
        <taxon>Cyanobacteriota</taxon>
        <taxon>Cyanophyceae</taxon>
        <taxon>Nostocales</taxon>
        <taxon>Hapalosiphonaceae</taxon>
        <taxon>Mastigocoleus</taxon>
    </lineage>
</organism>
<accession>A0A0V7ZQX8</accession>
<gene>
    <name evidence="2" type="ORF">BC008_27100</name>
    <name evidence="3" type="ORF">BC008_36705</name>
</gene>
<dbReference type="SUPFAM" id="SSF52540">
    <property type="entry name" value="P-loop containing nucleoside triphosphate hydrolases"/>
    <property type="match status" value="1"/>
</dbReference>
<reference evidence="2 4" key="1">
    <citation type="journal article" date="2015" name="Genome Announc.">
        <title>Draft Genome of the Euendolithic (true boring) Cyanobacterium Mastigocoleus testarum strain BC008.</title>
        <authorList>
            <person name="Guida B.S."/>
            <person name="Garcia-Pichel F."/>
        </authorList>
    </citation>
    <scope>NUCLEOTIDE SEQUENCE [LARGE SCALE GENOMIC DNA]</scope>
    <source>
        <strain evidence="2 4">BC008</strain>
    </source>
</reference>
<name>A0A0V7ZQX8_9CYAN</name>
<dbReference type="EMBL" id="LMTZ01000093">
    <property type="protein sequence ID" value="KST66859.1"/>
    <property type="molecule type" value="Genomic_DNA"/>
</dbReference>
<dbReference type="GO" id="GO:0016887">
    <property type="term" value="F:ATP hydrolysis activity"/>
    <property type="evidence" value="ECO:0007669"/>
    <property type="project" value="InterPro"/>
</dbReference>
<feature type="domain" description="ATPase dynein-related AAA" evidence="1">
    <location>
        <begin position="23"/>
        <end position="113"/>
    </location>
</feature>
<dbReference type="OrthoDB" id="9808317at2"/>
<dbReference type="InterPro" id="IPR011704">
    <property type="entry name" value="ATPase_dyneun-rel_AAA"/>
</dbReference>
<dbReference type="GO" id="GO:0005524">
    <property type="term" value="F:ATP binding"/>
    <property type="evidence" value="ECO:0007669"/>
    <property type="project" value="InterPro"/>
</dbReference>
<dbReference type="Gene3D" id="3.40.50.300">
    <property type="entry name" value="P-loop containing nucleotide triphosphate hydrolases"/>
    <property type="match status" value="1"/>
</dbReference>
<dbReference type="RefSeq" id="WP_027845420.1">
    <property type="nucleotide sequence ID" value="NZ_LMTZ01000002.1"/>
</dbReference>
<evidence type="ECO:0000313" key="4">
    <source>
        <dbReference type="Proteomes" id="UP000053372"/>
    </source>
</evidence>
<dbReference type="Proteomes" id="UP000053372">
    <property type="component" value="Unassembled WGS sequence"/>
</dbReference>
<dbReference type="CDD" id="cd00009">
    <property type="entry name" value="AAA"/>
    <property type="match status" value="1"/>
</dbReference>
<dbReference type="AlphaFoldDB" id="A0A0V7ZQX8"/>
<sequence>MTPSELKIYLEHLIRKNLKISTMIWGAPGIGKSSIVGQLAKENNLEFVDVRLSQLAPTDLRGLPVAVDNTSKWYPPEFLPRNGAGIFFLDELNMAPPAMQGVAQQLILDRKVGSYSVPEGWYVWAAGNRKEDRAAVFDMPSPLANRFLHLEVEPDFQSFKTYALTNGVHEQIIAFLSFRSTLLHKLDSQQAAWPSPRSWAMASKLHEFGLSIAPAVGEATAGEFVAFISLYQTLPSLAPILEGEAENILFPEEPSARYATAIGLTMRAKNADEAYNAFTWLSQVATAEWVQLFVADLCRMMRNKGQMGHLAQLVQKDPKLQQFIQDFQELI</sequence>
<dbReference type="EMBL" id="LMTZ01000002">
    <property type="protein sequence ID" value="KST70197.1"/>
    <property type="molecule type" value="Genomic_DNA"/>
</dbReference>
<evidence type="ECO:0000259" key="1">
    <source>
        <dbReference type="Pfam" id="PF07728"/>
    </source>
</evidence>
<protein>
    <submittedName>
        <fullName evidence="2">ATPase</fullName>
    </submittedName>
</protein>
<proteinExistence type="predicted"/>
<dbReference type="Pfam" id="PF07728">
    <property type="entry name" value="AAA_5"/>
    <property type="match status" value="1"/>
</dbReference>
<dbReference type="InterPro" id="IPR027417">
    <property type="entry name" value="P-loop_NTPase"/>
</dbReference>
<evidence type="ECO:0000313" key="3">
    <source>
        <dbReference type="EMBL" id="KST70197.1"/>
    </source>
</evidence>